<reference evidence="2" key="1">
    <citation type="submission" date="2020-07" db="EMBL/GenBank/DDBJ databases">
        <title>Huge and variable diversity of episymbiotic CPR bacteria and DPANN archaea in groundwater ecosystems.</title>
        <authorList>
            <person name="He C.Y."/>
            <person name="Keren R."/>
            <person name="Whittaker M."/>
            <person name="Farag I.F."/>
            <person name="Doudna J."/>
            <person name="Cate J.H.D."/>
            <person name="Banfield J.F."/>
        </authorList>
    </citation>
    <scope>NUCLEOTIDE SEQUENCE</scope>
    <source>
        <strain evidence="2">NC_groundwater_1520_Pr4_B-0.1um_53_5</strain>
    </source>
</reference>
<feature type="domain" description="Rhodanese" evidence="1">
    <location>
        <begin position="29"/>
        <end position="119"/>
    </location>
</feature>
<name>A0A933IAE6_UNCT6</name>
<dbReference type="PANTHER" id="PTHR43031">
    <property type="entry name" value="FAD-DEPENDENT OXIDOREDUCTASE"/>
    <property type="match status" value="1"/>
</dbReference>
<dbReference type="InterPro" id="IPR036873">
    <property type="entry name" value="Rhodanese-like_dom_sf"/>
</dbReference>
<evidence type="ECO:0000313" key="2">
    <source>
        <dbReference type="EMBL" id="MBI4726252.1"/>
    </source>
</evidence>
<proteinExistence type="predicted"/>
<gene>
    <name evidence="2" type="ORF">HY768_03335</name>
</gene>
<dbReference type="Gene3D" id="3.40.250.10">
    <property type="entry name" value="Rhodanese-like domain"/>
    <property type="match status" value="1"/>
</dbReference>
<dbReference type="InterPro" id="IPR050229">
    <property type="entry name" value="GlpE_sulfurtransferase"/>
</dbReference>
<dbReference type="PANTHER" id="PTHR43031:SF1">
    <property type="entry name" value="PYRIDINE NUCLEOTIDE-DISULPHIDE OXIDOREDUCTASE"/>
    <property type="match status" value="1"/>
</dbReference>
<accession>A0A933IAE6</accession>
<dbReference type="SUPFAM" id="SSF52821">
    <property type="entry name" value="Rhodanese/Cell cycle control phosphatase"/>
    <property type="match status" value="1"/>
</dbReference>
<protein>
    <submittedName>
        <fullName evidence="2">Rhodanese-like domain-containing protein</fullName>
    </submittedName>
</protein>
<dbReference type="EMBL" id="JACQXR010000039">
    <property type="protein sequence ID" value="MBI4726252.1"/>
    <property type="molecule type" value="Genomic_DNA"/>
</dbReference>
<comment type="caution">
    <text evidence="2">The sequence shown here is derived from an EMBL/GenBank/DDBJ whole genome shotgun (WGS) entry which is preliminary data.</text>
</comment>
<dbReference type="InterPro" id="IPR001763">
    <property type="entry name" value="Rhodanese-like_dom"/>
</dbReference>
<dbReference type="Pfam" id="PF00581">
    <property type="entry name" value="Rhodanese"/>
    <property type="match status" value="1"/>
</dbReference>
<organism evidence="2 3">
    <name type="scientific">candidate division TA06 bacterium</name>
    <dbReference type="NCBI Taxonomy" id="2250710"/>
    <lineage>
        <taxon>Bacteria</taxon>
        <taxon>Bacteria division TA06</taxon>
    </lineage>
</organism>
<evidence type="ECO:0000313" key="3">
    <source>
        <dbReference type="Proteomes" id="UP000736328"/>
    </source>
</evidence>
<sequence length="138" mass="15205">MVKDNHFKNKGLRIAGMVHLSGAEALAEARAGALFIDLRAVIETDYKKFDVPEVLYIPAPELKSRLAELSRDRPLIIADSVGLRSKEAVRYLMEQGYANAANLNGGILDWEHDGLPLKIDDSKKLSGSCTCRLKPQGK</sequence>
<evidence type="ECO:0000259" key="1">
    <source>
        <dbReference type="PROSITE" id="PS50206"/>
    </source>
</evidence>
<dbReference type="Proteomes" id="UP000736328">
    <property type="component" value="Unassembled WGS sequence"/>
</dbReference>
<dbReference type="AlphaFoldDB" id="A0A933IAE6"/>
<dbReference type="PROSITE" id="PS50206">
    <property type="entry name" value="RHODANESE_3"/>
    <property type="match status" value="1"/>
</dbReference>
<dbReference type="CDD" id="cd00158">
    <property type="entry name" value="RHOD"/>
    <property type="match status" value="1"/>
</dbReference>
<dbReference type="SMART" id="SM00450">
    <property type="entry name" value="RHOD"/>
    <property type="match status" value="1"/>
</dbReference>